<organism evidence="5 6">
    <name type="scientific">Actibacterium atlanticum</name>
    <dbReference type="NCBI Taxonomy" id="1461693"/>
    <lineage>
        <taxon>Bacteria</taxon>
        <taxon>Pseudomonadati</taxon>
        <taxon>Pseudomonadota</taxon>
        <taxon>Alphaproteobacteria</taxon>
        <taxon>Rhodobacterales</taxon>
        <taxon>Roseobacteraceae</taxon>
        <taxon>Actibacterium</taxon>
    </lineage>
</organism>
<keyword evidence="2" id="KW-0808">Transferase</keyword>
<dbReference type="RefSeq" id="WP_035248864.1">
    <property type="nucleotide sequence ID" value="NZ_AQQY01000002.1"/>
</dbReference>
<dbReference type="PROSITE" id="PS00092">
    <property type="entry name" value="N6_MTASE"/>
    <property type="match status" value="1"/>
</dbReference>
<dbReference type="InterPro" id="IPR053943">
    <property type="entry name" value="RlmKL-like_Mtase_CS"/>
</dbReference>
<keyword evidence="6" id="KW-1185">Reference proteome</keyword>
<sequence>MSEQPEFEIFLAATPGLESVVQHEARALGFAAPKTVAGGVSFMGSWPDVWRANLTLRTPNRVLARIGGFRAMHLAQLDKRARKFGWAQILSPDLPVKVEVTCKRSRIYHDRAAKQRIETALRESAGLQIDPEAPLRLMTRIEDDLCTFSLDTSGEPLHKRGHKQEIGKAPMRENLAAAFLHQCGYEGTEPVLDPMCGSGTFVLEAAEIAMGLLPGRSRSFAFESFASFDQGAWDAMKAQTTPRHTDLRFYGSDRDTGAVHRCGANAARAGLTDITQFDHFAISDRPRPEGPPGLVIVNPPYGGRIGNKKLLYALYGALGKTLQERFKGWRVGIVTSEAGLARATGLAFKPPGPPIPHGGLRIKLYQTAPL</sequence>
<dbReference type="AlphaFoldDB" id="A0A058ZNX8"/>
<dbReference type="Pfam" id="PF01170">
    <property type="entry name" value="UPF0020"/>
    <property type="match status" value="1"/>
</dbReference>
<dbReference type="EMBL" id="AQQY01000002">
    <property type="protein sequence ID" value="KCV82940.1"/>
    <property type="molecule type" value="Genomic_DNA"/>
</dbReference>
<dbReference type="InterPro" id="IPR002052">
    <property type="entry name" value="DNA_methylase_N6_adenine_CS"/>
</dbReference>
<gene>
    <name evidence="5" type="ORF">ATO10_05002</name>
</gene>
<dbReference type="SUPFAM" id="SSF53335">
    <property type="entry name" value="S-adenosyl-L-methionine-dependent methyltransferases"/>
    <property type="match status" value="1"/>
</dbReference>
<dbReference type="InterPro" id="IPR000241">
    <property type="entry name" value="RlmKL-like_Mtase"/>
</dbReference>
<reference evidence="5 6" key="1">
    <citation type="submission" date="2013-04" db="EMBL/GenBank/DDBJ databases">
        <title>Shimia sp. 22II-S11-Z10 Genome Sequencing.</title>
        <authorList>
            <person name="Lai Q."/>
            <person name="Li G."/>
            <person name="Shao Z."/>
        </authorList>
    </citation>
    <scope>NUCLEOTIDE SEQUENCE [LARGE SCALE GENOMIC DNA]</scope>
    <source>
        <strain evidence="6">22II-S11-Z10</strain>
    </source>
</reference>
<dbReference type="PANTHER" id="PTHR47313">
    <property type="entry name" value="RIBOSOMAL RNA LARGE SUBUNIT METHYLTRANSFERASE K/L"/>
    <property type="match status" value="1"/>
</dbReference>
<name>A0A058ZNX8_9RHOB</name>
<dbReference type="Gene3D" id="3.40.50.150">
    <property type="entry name" value="Vaccinia Virus protein VP39"/>
    <property type="match status" value="1"/>
</dbReference>
<dbReference type="PROSITE" id="PS01261">
    <property type="entry name" value="UPF0020"/>
    <property type="match status" value="1"/>
</dbReference>
<dbReference type="OrthoDB" id="9809404at2"/>
<proteinExistence type="predicted"/>
<dbReference type="Gene3D" id="3.30.2130.30">
    <property type="match status" value="1"/>
</dbReference>
<dbReference type="InterPro" id="IPR029063">
    <property type="entry name" value="SAM-dependent_MTases_sf"/>
</dbReference>
<dbReference type="eggNOG" id="COG0116">
    <property type="taxonomic scope" value="Bacteria"/>
</dbReference>
<evidence type="ECO:0000259" key="3">
    <source>
        <dbReference type="Pfam" id="PF01170"/>
    </source>
</evidence>
<dbReference type="GO" id="GO:0003676">
    <property type="term" value="F:nucleic acid binding"/>
    <property type="evidence" value="ECO:0007669"/>
    <property type="project" value="InterPro"/>
</dbReference>
<evidence type="ECO:0000256" key="2">
    <source>
        <dbReference type="ARBA" id="ARBA00022679"/>
    </source>
</evidence>
<protein>
    <submittedName>
        <fullName evidence="5">Putative RNA methylase</fullName>
    </submittedName>
</protein>
<feature type="domain" description="RlmL ferredoxin-like" evidence="4">
    <location>
        <begin position="8"/>
        <end position="63"/>
    </location>
</feature>
<feature type="domain" description="Ribosomal RNA large subunit methyltransferase K/L-like methyltransferase" evidence="3">
    <location>
        <begin position="160"/>
        <end position="343"/>
    </location>
</feature>
<dbReference type="PATRIC" id="fig|1461693.3.peg.1019"/>
<dbReference type="Proteomes" id="UP000024836">
    <property type="component" value="Unassembled WGS sequence"/>
</dbReference>
<evidence type="ECO:0000313" key="6">
    <source>
        <dbReference type="Proteomes" id="UP000024836"/>
    </source>
</evidence>
<dbReference type="STRING" id="1461693.ATO10_05002"/>
<evidence type="ECO:0000313" key="5">
    <source>
        <dbReference type="EMBL" id="KCV82940.1"/>
    </source>
</evidence>
<dbReference type="InterPro" id="IPR054170">
    <property type="entry name" value="RlmL_1st"/>
</dbReference>
<dbReference type="Pfam" id="PF22020">
    <property type="entry name" value="RlmL_1st"/>
    <property type="match status" value="1"/>
</dbReference>
<comment type="caution">
    <text evidence="5">The sequence shown here is derived from an EMBL/GenBank/DDBJ whole genome shotgun (WGS) entry which is preliminary data.</text>
</comment>
<evidence type="ECO:0000259" key="4">
    <source>
        <dbReference type="Pfam" id="PF22020"/>
    </source>
</evidence>
<dbReference type="PANTHER" id="PTHR47313:SF1">
    <property type="entry name" value="RIBOSOMAL RNA LARGE SUBUNIT METHYLTRANSFERASE K_L"/>
    <property type="match status" value="1"/>
</dbReference>
<accession>A0A058ZNX8</accession>
<dbReference type="PRINTS" id="PR00507">
    <property type="entry name" value="N12N6MTFRASE"/>
</dbReference>
<keyword evidence="1 5" id="KW-0489">Methyltransferase</keyword>
<evidence type="ECO:0000256" key="1">
    <source>
        <dbReference type="ARBA" id="ARBA00022603"/>
    </source>
</evidence>
<dbReference type="GO" id="GO:0070043">
    <property type="term" value="F:rRNA (guanine-N7-)-methyltransferase activity"/>
    <property type="evidence" value="ECO:0007669"/>
    <property type="project" value="TreeGrafter"/>
</dbReference>
<dbReference type="GO" id="GO:0008990">
    <property type="term" value="F:rRNA (guanine-N2-)-methyltransferase activity"/>
    <property type="evidence" value="ECO:0007669"/>
    <property type="project" value="TreeGrafter"/>
</dbReference>
<dbReference type="CDD" id="cd11715">
    <property type="entry name" value="THUMP_AdoMetMT"/>
    <property type="match status" value="1"/>
</dbReference>